<evidence type="ECO:0000256" key="3">
    <source>
        <dbReference type="ARBA" id="ARBA00022448"/>
    </source>
</evidence>
<dbReference type="PROSITE" id="PS52016">
    <property type="entry name" value="TONB_DEPENDENT_REC_3"/>
    <property type="match status" value="1"/>
</dbReference>
<dbReference type="Proteomes" id="UP000215595">
    <property type="component" value="Unassembled WGS sequence"/>
</dbReference>
<comment type="similarity">
    <text evidence="2 11 12">Belongs to the TonB-dependent receptor family.</text>
</comment>
<dbReference type="GO" id="GO:0015344">
    <property type="term" value="F:siderophore uptake transmembrane transporter activity"/>
    <property type="evidence" value="ECO:0007669"/>
    <property type="project" value="TreeGrafter"/>
</dbReference>
<dbReference type="InterPro" id="IPR010949">
    <property type="entry name" value="TonB_Hb/transfer/lactofer_rcpt"/>
</dbReference>
<dbReference type="SUPFAM" id="SSF56935">
    <property type="entry name" value="Porins"/>
    <property type="match status" value="1"/>
</dbReference>
<evidence type="ECO:0000256" key="2">
    <source>
        <dbReference type="ARBA" id="ARBA00009810"/>
    </source>
</evidence>
<comment type="caution">
    <text evidence="16">The sequence shown here is derived from an EMBL/GenBank/DDBJ whole genome shotgun (WGS) entry which is preliminary data.</text>
</comment>
<organism evidence="16 17">
    <name type="scientific">Brevundimonas subvibrioides</name>
    <dbReference type="NCBI Taxonomy" id="74313"/>
    <lineage>
        <taxon>Bacteria</taxon>
        <taxon>Pseudomonadati</taxon>
        <taxon>Pseudomonadota</taxon>
        <taxon>Alphaproteobacteria</taxon>
        <taxon>Caulobacterales</taxon>
        <taxon>Caulobacteraceae</taxon>
        <taxon>Brevundimonas</taxon>
    </lineage>
</organism>
<dbReference type="InterPro" id="IPR039426">
    <property type="entry name" value="TonB-dep_rcpt-like"/>
</dbReference>
<proteinExistence type="inferred from homology"/>
<evidence type="ECO:0000313" key="17">
    <source>
        <dbReference type="Proteomes" id="UP000215595"/>
    </source>
</evidence>
<name>A0A258FUP8_9CAUL</name>
<dbReference type="NCBIfam" id="TIGR01785">
    <property type="entry name" value="TonB-hemin"/>
    <property type="match status" value="1"/>
</dbReference>
<feature type="domain" description="TonB-dependent receptor plug" evidence="15">
    <location>
        <begin position="48"/>
        <end position="168"/>
    </location>
</feature>
<feature type="domain" description="TonB-dependent receptor-like beta-barrel" evidence="14">
    <location>
        <begin position="271"/>
        <end position="698"/>
    </location>
</feature>
<dbReference type="Pfam" id="PF07715">
    <property type="entry name" value="Plug"/>
    <property type="match status" value="1"/>
</dbReference>
<accession>A0A258FUP8</accession>
<dbReference type="CDD" id="cd01347">
    <property type="entry name" value="ligand_gated_channel"/>
    <property type="match status" value="1"/>
</dbReference>
<keyword evidence="6 13" id="KW-0732">Signal</keyword>
<dbReference type="InterPro" id="IPR011276">
    <property type="entry name" value="TonB_haem/Hb_rcpt"/>
</dbReference>
<dbReference type="EMBL" id="NCEB01000002">
    <property type="protein sequence ID" value="OYX35897.1"/>
    <property type="molecule type" value="Genomic_DNA"/>
</dbReference>
<keyword evidence="5 11" id="KW-0812">Transmembrane</keyword>
<dbReference type="AlphaFoldDB" id="A0A258FUP8"/>
<keyword evidence="8 11" id="KW-0472">Membrane</keyword>
<sequence length="737" mass="78892">MRAPLSLSVSAAALILALPALAEPDATDPSETRLPPVTVVATRTETRVDEAPATVSVFTAQQIERLLISDIKDLVRYEPGVSVPSQPARFGAALGTTGRDGNAGFTIRGLGGDRVLIVVDGVRSPDGFTFGAQSVGRGGYSDLDLMRSVEILRGPASALYGSDGVAGAVSFTTKDPADLLTDGRPFAARGRVAYSSADEGWTEGLAVAGRAGAVSGLLAYTRRDARETETGGDNDVIGALRTTANPQDIQSNAVLGKIVWDVAPGHALRLTYDHYDVDVAADVLSGRTASVLELLAEDETTRDRIGLDWRGTDVFGLERAQIAAWWQDATTRQFTFEDRTPAVDRTRDNRFDNAVYGLAADARTTLNLAGISHRLTFGGDGSSTRQQGIRDGTVPPFGETFPTSPFPVTDYVLAGVFVQDEISLLGDRLRIIPALRYDAYELSTDADPLYVGARADQSDSRLSPKLGVVWQTTPTFQLFANYAEGFKAPTPSQVNNGFSNAAFGYVSAPNPDLEPETSRSVEAGLRFRDVDFAGGRMALQFVAFQSDYENFISQQVVSGGFTPANPAVFQFVNFTDVEVSGLESRASIDWDNGFRLNLAGAWAEGQQTTAGATTRLPTIDPIKLVGGLGWDEPRGRFGGEVIVTWSDAKKARDTSGLACFNAVPANGCYVGEAFQLVDVTGYWNVTDSVTARVGVFNVFDETYSWWSDVRGVANTSAVVDAYTQPGRNVGLSLSLRL</sequence>
<evidence type="ECO:0000256" key="7">
    <source>
        <dbReference type="ARBA" id="ARBA00023077"/>
    </source>
</evidence>
<dbReference type="Pfam" id="PF00593">
    <property type="entry name" value="TonB_dep_Rec_b-barrel"/>
    <property type="match status" value="1"/>
</dbReference>
<evidence type="ECO:0000256" key="10">
    <source>
        <dbReference type="ARBA" id="ARBA00023237"/>
    </source>
</evidence>
<dbReference type="PANTHER" id="PTHR30069">
    <property type="entry name" value="TONB-DEPENDENT OUTER MEMBRANE RECEPTOR"/>
    <property type="match status" value="1"/>
</dbReference>
<dbReference type="GO" id="GO:0009279">
    <property type="term" value="C:cell outer membrane"/>
    <property type="evidence" value="ECO:0007669"/>
    <property type="project" value="UniProtKB-SubCell"/>
</dbReference>
<protein>
    <submittedName>
        <fullName evidence="16">TonB-dependent receptor</fullName>
    </submittedName>
</protein>
<evidence type="ECO:0000313" key="16">
    <source>
        <dbReference type="EMBL" id="OYX35897.1"/>
    </source>
</evidence>
<feature type="chain" id="PRO_5012129820" evidence="13">
    <location>
        <begin position="23"/>
        <end position="737"/>
    </location>
</feature>
<comment type="subcellular location">
    <subcellularLocation>
        <location evidence="1 11">Cell outer membrane</location>
        <topology evidence="1 11">Multi-pass membrane protein</topology>
    </subcellularLocation>
</comment>
<evidence type="ECO:0000256" key="8">
    <source>
        <dbReference type="ARBA" id="ARBA00023136"/>
    </source>
</evidence>
<dbReference type="NCBIfam" id="TIGR01786">
    <property type="entry name" value="TonB-hemlactrns"/>
    <property type="match status" value="1"/>
</dbReference>
<dbReference type="InterPro" id="IPR000531">
    <property type="entry name" value="Beta-barrel_TonB"/>
</dbReference>
<dbReference type="Gene3D" id="2.170.130.10">
    <property type="entry name" value="TonB-dependent receptor, plug domain"/>
    <property type="match status" value="1"/>
</dbReference>
<evidence type="ECO:0000259" key="14">
    <source>
        <dbReference type="Pfam" id="PF00593"/>
    </source>
</evidence>
<dbReference type="Gene3D" id="2.40.170.20">
    <property type="entry name" value="TonB-dependent receptor, beta-barrel domain"/>
    <property type="match status" value="1"/>
</dbReference>
<dbReference type="InterPro" id="IPR012910">
    <property type="entry name" value="Plug_dom"/>
</dbReference>
<evidence type="ECO:0000256" key="12">
    <source>
        <dbReference type="RuleBase" id="RU003357"/>
    </source>
</evidence>
<dbReference type="InterPro" id="IPR036942">
    <property type="entry name" value="Beta-barrel_TonB_sf"/>
</dbReference>
<keyword evidence="10 11" id="KW-0998">Cell outer membrane</keyword>
<gene>
    <name evidence="16" type="ORF">B7Z01_00860</name>
</gene>
<dbReference type="GO" id="GO:0044718">
    <property type="term" value="P:siderophore transmembrane transport"/>
    <property type="evidence" value="ECO:0007669"/>
    <property type="project" value="TreeGrafter"/>
</dbReference>
<dbReference type="GO" id="GO:0015232">
    <property type="term" value="F:heme transmembrane transporter activity"/>
    <property type="evidence" value="ECO:0007669"/>
    <property type="project" value="InterPro"/>
</dbReference>
<evidence type="ECO:0000256" key="4">
    <source>
        <dbReference type="ARBA" id="ARBA00022452"/>
    </source>
</evidence>
<reference evidence="16 17" key="1">
    <citation type="submission" date="2017-03" db="EMBL/GenBank/DDBJ databases">
        <title>Lifting the veil on microbial sulfur biogeochemistry in mining wastewaters.</title>
        <authorList>
            <person name="Kantor R.S."/>
            <person name="Colenbrander Nelson T."/>
            <person name="Marshall S."/>
            <person name="Bennett D."/>
            <person name="Apte S."/>
            <person name="Camacho D."/>
            <person name="Thomas B.C."/>
            <person name="Warren L.A."/>
            <person name="Banfield J.F."/>
        </authorList>
    </citation>
    <scope>NUCLEOTIDE SEQUENCE [LARGE SCALE GENOMIC DNA]</scope>
    <source>
        <strain evidence="16">32-69-9</strain>
    </source>
</reference>
<keyword evidence="7 12" id="KW-0798">TonB box</keyword>
<evidence type="ECO:0000256" key="11">
    <source>
        <dbReference type="PROSITE-ProRule" id="PRU01360"/>
    </source>
</evidence>
<keyword evidence="9 16" id="KW-0675">Receptor</keyword>
<feature type="signal peptide" evidence="13">
    <location>
        <begin position="1"/>
        <end position="22"/>
    </location>
</feature>
<evidence type="ECO:0000259" key="15">
    <source>
        <dbReference type="Pfam" id="PF07715"/>
    </source>
</evidence>
<keyword evidence="4 11" id="KW-1134">Transmembrane beta strand</keyword>
<evidence type="ECO:0000256" key="1">
    <source>
        <dbReference type="ARBA" id="ARBA00004571"/>
    </source>
</evidence>
<dbReference type="InterPro" id="IPR037066">
    <property type="entry name" value="Plug_dom_sf"/>
</dbReference>
<evidence type="ECO:0000256" key="6">
    <source>
        <dbReference type="ARBA" id="ARBA00022729"/>
    </source>
</evidence>
<dbReference type="PANTHER" id="PTHR30069:SF29">
    <property type="entry name" value="HEMOGLOBIN AND HEMOGLOBIN-HAPTOGLOBIN-BINDING PROTEIN 1-RELATED"/>
    <property type="match status" value="1"/>
</dbReference>
<evidence type="ECO:0000256" key="5">
    <source>
        <dbReference type="ARBA" id="ARBA00022692"/>
    </source>
</evidence>
<evidence type="ECO:0000256" key="9">
    <source>
        <dbReference type="ARBA" id="ARBA00023170"/>
    </source>
</evidence>
<keyword evidence="3 11" id="KW-0813">Transport</keyword>
<evidence type="ECO:0000256" key="13">
    <source>
        <dbReference type="SAM" id="SignalP"/>
    </source>
</evidence>